<dbReference type="AlphaFoldDB" id="A0A7W4IDF1"/>
<dbReference type="EMBL" id="JABEQJ010000014">
    <property type="protein sequence ID" value="MBB2160836.1"/>
    <property type="molecule type" value="Genomic_DNA"/>
</dbReference>
<proteinExistence type="predicted"/>
<accession>A0A7W4IDF1</accession>
<dbReference type="RefSeq" id="WP_182997699.1">
    <property type="nucleotide sequence ID" value="NZ_JABEQJ010000014.1"/>
</dbReference>
<dbReference type="Pfam" id="PF16976">
    <property type="entry name" value="RcpC"/>
    <property type="match status" value="1"/>
</dbReference>
<dbReference type="CDD" id="cd11614">
    <property type="entry name" value="SAF_CpaB_FlgA_like"/>
    <property type="match status" value="1"/>
</dbReference>
<dbReference type="Proteomes" id="UP000589085">
    <property type="component" value="Unassembled WGS sequence"/>
</dbReference>
<evidence type="ECO:0000313" key="2">
    <source>
        <dbReference type="EMBL" id="MBB2160836.1"/>
    </source>
</evidence>
<comment type="caution">
    <text evidence="2">The sequence shown here is derived from an EMBL/GenBank/DDBJ whole genome shotgun (WGS) entry which is preliminary data.</text>
</comment>
<dbReference type="InterPro" id="IPR031571">
    <property type="entry name" value="RcpC_dom"/>
</dbReference>
<name>A0A7W4IDF1_9PROT</name>
<organism evidence="2 3">
    <name type="scientific">Gluconacetobacter sacchari</name>
    <dbReference type="NCBI Taxonomy" id="92759"/>
    <lineage>
        <taxon>Bacteria</taxon>
        <taxon>Pseudomonadati</taxon>
        <taxon>Pseudomonadota</taxon>
        <taxon>Alphaproteobacteria</taxon>
        <taxon>Acetobacterales</taxon>
        <taxon>Acetobacteraceae</taxon>
        <taxon>Gluconacetobacter</taxon>
    </lineage>
</organism>
<feature type="domain" description="Flp pilus assembly protein RcpC/CpaB" evidence="1">
    <location>
        <begin position="109"/>
        <end position="219"/>
    </location>
</feature>
<protein>
    <submittedName>
        <fullName evidence="2">Flp pilus assembly protein CpaB</fullName>
    </submittedName>
</protein>
<evidence type="ECO:0000313" key="3">
    <source>
        <dbReference type="Proteomes" id="UP000589085"/>
    </source>
</evidence>
<dbReference type="NCBIfam" id="TIGR03177">
    <property type="entry name" value="pilus_cpaB"/>
    <property type="match status" value="1"/>
</dbReference>
<reference evidence="2 3" key="1">
    <citation type="submission" date="2020-04" db="EMBL/GenBank/DDBJ databases">
        <title>Description of novel Gluconacetobacter.</title>
        <authorList>
            <person name="Sombolestani A."/>
        </authorList>
    </citation>
    <scope>NUCLEOTIDE SEQUENCE [LARGE SCALE GENOMIC DNA]</scope>
    <source>
        <strain evidence="2 3">LMG 19747</strain>
    </source>
</reference>
<gene>
    <name evidence="2" type="primary">cpaB</name>
    <name evidence="2" type="ORF">HLH48_11750</name>
</gene>
<sequence length="270" mass="28070">MFRFIVFVLLAIGLGGFGTAAWIAIHPPAAGPPARKAIMVQVVAASRALGGGYLLKPADMTTIAVPRGREGPDAIAASPEALAGAMMLHAVSPGAILRAGDLLRPGDRGFLAVALHGGMRAVTIGVDTITGTAGLIWPGDHVDLILTQLFPAEPRPERRVAAETVLSNVRVIAIDRRLVQGDDAAKEPAARTATLELTALQAEQVSVATRMGRLSLVVRSARSDDEPEPAPGAAWAGDVSRIVRDGMVAAPSARSVTVYQGSAEGQEVRF</sequence>
<evidence type="ECO:0000259" key="1">
    <source>
        <dbReference type="Pfam" id="PF16976"/>
    </source>
</evidence>
<dbReference type="InterPro" id="IPR017592">
    <property type="entry name" value="Pilus_assmbl_Flp-typ_CpaB"/>
</dbReference>